<feature type="transmembrane region" description="Helical" evidence="1">
    <location>
        <begin position="312"/>
        <end position="329"/>
    </location>
</feature>
<keyword evidence="1" id="KW-0472">Membrane</keyword>
<accession>A0ABT9H0B8</accession>
<reference evidence="2 3" key="1">
    <citation type="submission" date="2023-08" db="EMBL/GenBank/DDBJ databases">
        <authorList>
            <person name="Joshi A."/>
            <person name="Thite S."/>
        </authorList>
    </citation>
    <scope>NUCLEOTIDE SEQUENCE [LARGE SCALE GENOMIC DNA]</scope>
    <source>
        <strain evidence="2 3">AC40</strain>
    </source>
</reference>
<organism evidence="2 3">
    <name type="scientific">Alkalimonas collagenimarina</name>
    <dbReference type="NCBI Taxonomy" id="400390"/>
    <lineage>
        <taxon>Bacteria</taxon>
        <taxon>Pseudomonadati</taxon>
        <taxon>Pseudomonadota</taxon>
        <taxon>Gammaproteobacteria</taxon>
        <taxon>Alkalimonas</taxon>
    </lineage>
</organism>
<proteinExistence type="predicted"/>
<dbReference type="EMBL" id="JAUZVZ010000012">
    <property type="protein sequence ID" value="MDP4536544.1"/>
    <property type="molecule type" value="Genomic_DNA"/>
</dbReference>
<dbReference type="RefSeq" id="WP_305893807.1">
    <property type="nucleotide sequence ID" value="NZ_JAUZVZ010000012.1"/>
</dbReference>
<evidence type="ECO:0008006" key="4">
    <source>
        <dbReference type="Google" id="ProtNLM"/>
    </source>
</evidence>
<evidence type="ECO:0000313" key="3">
    <source>
        <dbReference type="Proteomes" id="UP001231616"/>
    </source>
</evidence>
<comment type="caution">
    <text evidence="2">The sequence shown here is derived from an EMBL/GenBank/DDBJ whole genome shotgun (WGS) entry which is preliminary data.</text>
</comment>
<evidence type="ECO:0000256" key="1">
    <source>
        <dbReference type="SAM" id="Phobius"/>
    </source>
</evidence>
<dbReference type="Proteomes" id="UP001231616">
    <property type="component" value="Unassembled WGS sequence"/>
</dbReference>
<keyword evidence="1" id="KW-0812">Transmembrane</keyword>
<name>A0ABT9H0B8_9GAMM</name>
<keyword evidence="3" id="KW-1185">Reference proteome</keyword>
<gene>
    <name evidence="2" type="ORF">Q3O60_10120</name>
</gene>
<protein>
    <recommendedName>
        <fullName evidence="4">LXG domain-containing protein</fullName>
    </recommendedName>
</protein>
<keyword evidence="1" id="KW-1133">Transmembrane helix</keyword>
<evidence type="ECO:0000313" key="2">
    <source>
        <dbReference type="EMBL" id="MDP4536544.1"/>
    </source>
</evidence>
<sequence>MAELYFPRSAERAEQVFASQPELLNQFRQLNRQRSDLLLPNTPYLMSCQPGDERVLSVMNQFSSTEMQRLQQASELYDEHLLAIAAITEELITPVMSMVEEHGANAASALIGASKHQYNAFQQSIVRYQQALVDLHEVSQAKTQARGARGRGAYNPQIAAKEAQVRRLHADMQQRFQSQLARYKANLGTQANRSALANVDRGVNVARSGRSLHSNTAGGRRTGRTLNVANGEQARTLQRFMKRTTILNRWVIGLDLGLRSARVNTAFQSGGRRSGVREGLRQVGGFSLSLGAGYLAVGAAKAIGIALSLTPAGWVVLIGAAVVLAVVAASRADSIGQGVGETIFNQADRIYMHETGS</sequence>